<dbReference type="EMBL" id="JABBJJ010000101">
    <property type="protein sequence ID" value="NMO17514.1"/>
    <property type="molecule type" value="Genomic_DNA"/>
</dbReference>
<dbReference type="RefSeq" id="WP_169346796.1">
    <property type="nucleotide sequence ID" value="NZ_JABBJJ010000101.1"/>
</dbReference>
<dbReference type="NCBIfam" id="TIGR02270">
    <property type="entry name" value="TIGR02270 family protein"/>
    <property type="match status" value="1"/>
</dbReference>
<protein>
    <submittedName>
        <fullName evidence="2">TIGR02270 family protein</fullName>
    </submittedName>
</protein>
<keyword evidence="3" id="KW-1185">Reference proteome</keyword>
<name>A0A848LIG7_9BACT</name>
<dbReference type="Proteomes" id="UP000518300">
    <property type="component" value="Unassembled WGS sequence"/>
</dbReference>
<evidence type="ECO:0000313" key="3">
    <source>
        <dbReference type="Proteomes" id="UP000518300"/>
    </source>
</evidence>
<feature type="region of interest" description="Disordered" evidence="1">
    <location>
        <begin position="318"/>
        <end position="338"/>
    </location>
</feature>
<sequence length="442" mass="48410">MENPLLSRPDRYLRWDVLETHLEEACFLWTQWEQTLSSALFTLDEVAQGDEQRLRAHLKALVAGGRRVCERLLLPCIEGDDTERLRVAAFVLLAKGEGQDLSSVLRGLSQADEAQRAAFQRALEVSEAMDLSAGLLRSLLEGDGHDTATLLEVLAFRQVPLGPRLGVFLGSSDAAVRIAALRAGRHQPPSDEEARALRGALDSSVPEEREAALALGLRRGSRTAWLACPALAAQADTAGEISRLALALGGDARDVERLIRLLEMAPLRRSVLWALGFSGRVAAADACLAHMREPGLAAVAAEAFCAITGLVLEGAFRQPPAPESSMEEERAGPLEEDPDAGLVLPNAQALEDWWANSRERFDRSARHLAGKPFSMSLLLDSLELQPMRRRPVLALELAIRSRGECEVEPRAFSDVQRQRLRRGRTLPASALFTALFDQRMTT</sequence>
<dbReference type="InterPro" id="IPR011959">
    <property type="entry name" value="CHP02270"/>
</dbReference>
<reference evidence="2 3" key="1">
    <citation type="submission" date="2020-04" db="EMBL/GenBank/DDBJ databases">
        <title>Draft genome of Pyxidicoccus fallax type strain.</title>
        <authorList>
            <person name="Whitworth D.E."/>
        </authorList>
    </citation>
    <scope>NUCLEOTIDE SEQUENCE [LARGE SCALE GENOMIC DNA]</scope>
    <source>
        <strain evidence="2 3">DSM 14698</strain>
    </source>
</reference>
<evidence type="ECO:0000313" key="2">
    <source>
        <dbReference type="EMBL" id="NMO17514.1"/>
    </source>
</evidence>
<gene>
    <name evidence="2" type="ORF">HG543_22000</name>
</gene>
<organism evidence="2 3">
    <name type="scientific">Pyxidicoccus fallax</name>
    <dbReference type="NCBI Taxonomy" id="394095"/>
    <lineage>
        <taxon>Bacteria</taxon>
        <taxon>Pseudomonadati</taxon>
        <taxon>Myxococcota</taxon>
        <taxon>Myxococcia</taxon>
        <taxon>Myxococcales</taxon>
        <taxon>Cystobacterineae</taxon>
        <taxon>Myxococcaceae</taxon>
        <taxon>Pyxidicoccus</taxon>
    </lineage>
</organism>
<proteinExistence type="predicted"/>
<evidence type="ECO:0000256" key="1">
    <source>
        <dbReference type="SAM" id="MobiDB-lite"/>
    </source>
</evidence>
<accession>A0A848LIG7</accession>
<comment type="caution">
    <text evidence="2">The sequence shown here is derived from an EMBL/GenBank/DDBJ whole genome shotgun (WGS) entry which is preliminary data.</text>
</comment>
<dbReference type="AlphaFoldDB" id="A0A848LIG7"/>